<feature type="transmembrane region" description="Helical" evidence="1">
    <location>
        <begin position="299"/>
        <end position="322"/>
    </location>
</feature>
<keyword evidence="3" id="KW-1185">Reference proteome</keyword>
<reference evidence="2 3" key="1">
    <citation type="submission" date="2022-06" db="EMBL/GenBank/DDBJ databases">
        <title>Staphylococcus hominis ShoR14 genome sequence.</title>
        <authorList>
            <person name="Yeo C.C."/>
            <person name="Chew C.H."/>
            <person name="Che Hamzah A.M."/>
            <person name="Al-Trad E.I."/>
        </authorList>
    </citation>
    <scope>NUCLEOTIDE SEQUENCE [LARGE SCALE GENOMIC DNA]</scope>
    <source>
        <strain evidence="2 3">ShoR14</strain>
    </source>
</reference>
<feature type="transmembrane region" description="Helical" evidence="1">
    <location>
        <begin position="634"/>
        <end position="656"/>
    </location>
</feature>
<feature type="transmembrane region" description="Helical" evidence="1">
    <location>
        <begin position="662"/>
        <end position="684"/>
    </location>
</feature>
<evidence type="ECO:0000256" key="1">
    <source>
        <dbReference type="SAM" id="Phobius"/>
    </source>
</evidence>
<protein>
    <recommendedName>
        <fullName evidence="4">Phage tail protein</fullName>
    </recommendedName>
</protein>
<feature type="transmembrane region" description="Helical" evidence="1">
    <location>
        <begin position="271"/>
        <end position="293"/>
    </location>
</feature>
<dbReference type="InterPro" id="IPR016024">
    <property type="entry name" value="ARM-type_fold"/>
</dbReference>
<accession>A0A8X8GN49</accession>
<gene>
    <name evidence="2" type="ORF">J7T32_011385</name>
</gene>
<dbReference type="PANTHER" id="PTHR37813:SF1">
    <property type="entry name" value="FELS-2 PROPHAGE PROTEIN"/>
    <property type="match status" value="1"/>
</dbReference>
<name>A0A8X8GN49_STAHO</name>
<dbReference type="SUPFAM" id="SSF48371">
    <property type="entry name" value="ARM repeat"/>
    <property type="match status" value="1"/>
</dbReference>
<evidence type="ECO:0008006" key="4">
    <source>
        <dbReference type="Google" id="ProtNLM"/>
    </source>
</evidence>
<comment type="caution">
    <text evidence="2">The sequence shown here is derived from an EMBL/GenBank/DDBJ whole genome shotgun (WGS) entry which is preliminary data.</text>
</comment>
<feature type="transmembrane region" description="Helical" evidence="1">
    <location>
        <begin position="567"/>
        <end position="590"/>
    </location>
</feature>
<sequence length="1137" mass="121752">MAEANYSIKAQIEANTRKFKSAIQSAKKVAQNFKKTQESIKDTKLDGDSSGVMKAVKAARDAVKGFDNTHADAELDADISDVREKVAQAKTLVEKFDAYRGDAELDADVSKATANIKKVQKYLDMYENSDAEADADVNIRKAITHISELQNNLDGIDGSKYSAVLDADATRAREHIKMAKKQLNDFAHQKAKANLEVDSAGAIAHIKAFKAMLRSIPNRHRTRLEVDGDQPVTFFGQLRKGLKDYNNTLDKLANDIRTFGTVFSNMIKGSLLANISLLVPAIASVVPALMAVLNALGVVAGGALGVAGAFGVAGAGAVAFGAMGISALKMLSDGTLEATRETERYEASLESLKGAWADLIKQNQAQIFNTLANSIDTAKVALAGLTPFINGVSKGMEQASAKMLDWAKNSQVAQKFFEMMGTTGVRIFNNMLDAAGSFGSGLVSVLTQIAPLAEWVSQGFKKMGQAFNEWAQSVEGQNAIKSFIEYTKQNLPLIGQIFGSTFRGIFNLMKAFAPNTHLVLQGLADMAKQFEQWSATIAESDGFKKFIEYVQENGPKLIQLLGNIINILINVGVAMAPLASVVLDVALAITEFIGKLTEANPIIGMIIGIVATLAGILMALAPAFIFVNQVIIPLITTFGGLSGIISVVMGAIDFLGGVLTALSGPVGIVIAIVGALIGVLVWLWNTNEGVREALTNAWDVISSTIGGAIQSVIDWFMQLYDNIMQTIQPLMPIFQQFGDMINQILGVVVVQAINFLVAAFQSLWNAVSVIFTAIGAIISSVIQLIVGLFTAFIQLITGDFTGALQTLQTTFWNVLNTIWTAVQSIFTQISQFIFASLNSILGTSISSWSQIFSSTYQFLSQIFSSVAQWFGQVAQTIASKMAQALGYIISNGSQWVSSIASTLASFVSSVISGFVRVVSSVAQYMAQALSRVISVGAQWVSGIISAMSNFVSSVISGFSNAVSQVQGGMQRAYRTIVNFVSQFASAGMDLMRGLVRGIMDGMKWVVDAARNVARSAVNAAKSALGIHSPSRVFKEIGGYTMQGFGIGIDKEGRSVVSGMGSMANSITEAFNSNLAVPDITSNMKKVNANMNAQVQHTHTVQTNPSQRVVRIEMDVNNEALATIVNGQTANDDTVFSF</sequence>
<feature type="transmembrane region" description="Helical" evidence="1">
    <location>
        <begin position="602"/>
        <end position="627"/>
    </location>
</feature>
<keyword evidence="1" id="KW-0472">Membrane</keyword>
<dbReference type="RefSeq" id="WP_209244515.1">
    <property type="nucleotide sequence ID" value="NZ_JAGHKT020000028.1"/>
</dbReference>
<keyword evidence="1" id="KW-1133">Transmembrane helix</keyword>
<dbReference type="Gene3D" id="1.25.10.10">
    <property type="entry name" value="Leucine-rich Repeat Variant"/>
    <property type="match status" value="1"/>
</dbReference>
<evidence type="ECO:0000313" key="2">
    <source>
        <dbReference type="EMBL" id="MCM5673327.1"/>
    </source>
</evidence>
<dbReference type="Proteomes" id="UP000665944">
    <property type="component" value="Unassembled WGS sequence"/>
</dbReference>
<feature type="transmembrane region" description="Helical" evidence="1">
    <location>
        <begin position="770"/>
        <end position="793"/>
    </location>
</feature>
<proteinExistence type="predicted"/>
<organism evidence="2 3">
    <name type="scientific">Staphylococcus hominis</name>
    <dbReference type="NCBI Taxonomy" id="1290"/>
    <lineage>
        <taxon>Bacteria</taxon>
        <taxon>Bacillati</taxon>
        <taxon>Bacillota</taxon>
        <taxon>Bacilli</taxon>
        <taxon>Bacillales</taxon>
        <taxon>Staphylococcaceae</taxon>
        <taxon>Staphylococcus</taxon>
    </lineage>
</organism>
<dbReference type="EMBL" id="JAGHKT020000028">
    <property type="protein sequence ID" value="MCM5673327.1"/>
    <property type="molecule type" value="Genomic_DNA"/>
</dbReference>
<feature type="transmembrane region" description="Helical" evidence="1">
    <location>
        <begin position="744"/>
        <end position="764"/>
    </location>
</feature>
<dbReference type="InterPro" id="IPR011989">
    <property type="entry name" value="ARM-like"/>
</dbReference>
<dbReference type="PANTHER" id="PTHR37813">
    <property type="entry name" value="FELS-2 PROPHAGE PROTEIN"/>
    <property type="match status" value="1"/>
</dbReference>
<evidence type="ECO:0000313" key="3">
    <source>
        <dbReference type="Proteomes" id="UP000665944"/>
    </source>
</evidence>
<keyword evidence="1" id="KW-0812">Transmembrane</keyword>
<dbReference type="AlphaFoldDB" id="A0A8X8GN49"/>